<evidence type="ECO:0000256" key="1">
    <source>
        <dbReference type="ARBA" id="ARBA00023002"/>
    </source>
</evidence>
<dbReference type="CDD" id="cd06186">
    <property type="entry name" value="NOX_Duox_like_FAD_NADP"/>
    <property type="match status" value="1"/>
</dbReference>
<dbReference type="InterPro" id="IPR013112">
    <property type="entry name" value="FAD-bd_8"/>
</dbReference>
<accession>A0AAV6L3X2</accession>
<dbReference type="EMBL" id="JACTNZ010000003">
    <property type="protein sequence ID" value="KAG5558642.1"/>
    <property type="molecule type" value="Genomic_DNA"/>
</dbReference>
<dbReference type="PANTHER" id="PTHR11972">
    <property type="entry name" value="NADPH OXIDASE"/>
    <property type="match status" value="1"/>
</dbReference>
<keyword evidence="2" id="KW-0812">Transmembrane</keyword>
<dbReference type="PANTHER" id="PTHR11972:SF41">
    <property type="entry name" value="FERRIC REDUCTION OXIDASE 2"/>
    <property type="match status" value="1"/>
</dbReference>
<evidence type="ECO:0000313" key="5">
    <source>
        <dbReference type="Proteomes" id="UP000823749"/>
    </source>
</evidence>
<feature type="domain" description="FAD-binding FR-type" evidence="3">
    <location>
        <begin position="149"/>
        <end position="254"/>
    </location>
</feature>
<feature type="transmembrane region" description="Helical" evidence="2">
    <location>
        <begin position="368"/>
        <end position="394"/>
    </location>
</feature>
<dbReference type="GO" id="GO:0000293">
    <property type="term" value="F:ferric-chelate reductase activity"/>
    <property type="evidence" value="ECO:0007669"/>
    <property type="project" value="TreeGrafter"/>
</dbReference>
<dbReference type="SFLD" id="SFLDG01168">
    <property type="entry name" value="Ferric_reductase_subgroup_(FRE"/>
    <property type="match status" value="1"/>
</dbReference>
<evidence type="ECO:0000256" key="2">
    <source>
        <dbReference type="SAM" id="Phobius"/>
    </source>
</evidence>
<feature type="transmembrane region" description="Helical" evidence="2">
    <location>
        <begin position="126"/>
        <end position="145"/>
    </location>
</feature>
<feature type="transmembrane region" description="Helical" evidence="2">
    <location>
        <begin position="68"/>
        <end position="89"/>
    </location>
</feature>
<dbReference type="GO" id="GO:0005886">
    <property type="term" value="C:plasma membrane"/>
    <property type="evidence" value="ECO:0007669"/>
    <property type="project" value="TreeGrafter"/>
</dbReference>
<evidence type="ECO:0000259" key="3">
    <source>
        <dbReference type="PROSITE" id="PS51384"/>
    </source>
</evidence>
<dbReference type="Pfam" id="PF08022">
    <property type="entry name" value="FAD_binding_8"/>
    <property type="match status" value="1"/>
</dbReference>
<feature type="transmembrane region" description="Helical" evidence="2">
    <location>
        <begin position="21"/>
        <end position="39"/>
    </location>
</feature>
<dbReference type="SUPFAM" id="SSF63380">
    <property type="entry name" value="Riboflavin synthase domain-like"/>
    <property type="match status" value="1"/>
</dbReference>
<dbReference type="PROSITE" id="PS51384">
    <property type="entry name" value="FAD_FR"/>
    <property type="match status" value="1"/>
</dbReference>
<dbReference type="SFLD" id="SFLDS00052">
    <property type="entry name" value="Ferric_Reductase_Domain"/>
    <property type="match status" value="1"/>
</dbReference>
<protein>
    <recommendedName>
        <fullName evidence="3">FAD-binding FR-type domain-containing protein</fullName>
    </recommendedName>
</protein>
<name>A0AAV6L3X2_9ERIC</name>
<proteinExistence type="predicted"/>
<dbReference type="InterPro" id="IPR039261">
    <property type="entry name" value="FNR_nucleotide-bd"/>
</dbReference>
<evidence type="ECO:0000313" key="4">
    <source>
        <dbReference type="EMBL" id="KAG5558642.1"/>
    </source>
</evidence>
<dbReference type="InterPro" id="IPR017927">
    <property type="entry name" value="FAD-bd_FR_type"/>
</dbReference>
<dbReference type="InterPro" id="IPR013121">
    <property type="entry name" value="Fe_red_NAD-bd_6"/>
</dbReference>
<dbReference type="Proteomes" id="UP000823749">
    <property type="component" value="Chromosome 3"/>
</dbReference>
<gene>
    <name evidence="4" type="ORF">RHGRI_008553</name>
</gene>
<dbReference type="Pfam" id="PF08030">
    <property type="entry name" value="NAD_binding_6"/>
    <property type="match status" value="1"/>
</dbReference>
<organism evidence="4 5">
    <name type="scientific">Rhododendron griersonianum</name>
    <dbReference type="NCBI Taxonomy" id="479676"/>
    <lineage>
        <taxon>Eukaryota</taxon>
        <taxon>Viridiplantae</taxon>
        <taxon>Streptophyta</taxon>
        <taxon>Embryophyta</taxon>
        <taxon>Tracheophyta</taxon>
        <taxon>Spermatophyta</taxon>
        <taxon>Magnoliopsida</taxon>
        <taxon>eudicotyledons</taxon>
        <taxon>Gunneridae</taxon>
        <taxon>Pentapetalae</taxon>
        <taxon>asterids</taxon>
        <taxon>Ericales</taxon>
        <taxon>Ericaceae</taxon>
        <taxon>Ericoideae</taxon>
        <taxon>Rhodoreae</taxon>
        <taxon>Rhododendron</taxon>
    </lineage>
</organism>
<dbReference type="AlphaFoldDB" id="A0AAV6L3X2"/>
<sequence length="538" mass="61259">MDSVERRETPDEGIKAIRLGIRLLIMVIFLGYIMIWVMMPTNTFWQHWLPDIQDKVNSTYFGRQGTNFLIYTFPILFVAVLGCIYLHLGEKDVGRSNGRRKFFELFFYTHYLYIIFIVFFIFHVGFSYFCITLPGFYLFLIDRYLRFLQSQQMARLVSARILPCEAVELNFSKSPGLSYNPTSSMFINVPGISKLQWHPFTITSNNNTDQDRLSVVIKSTGSWSRLLYQQLSQPIPPDHLEVSVEGPYGPASTHFFRHDTLVLISGGSGITPFCSIIRELLFSTSTRSCRTKQVLLIAAFKKSVDLAMLDVLVSDANYNITQFPLRIEAYVTREKELTSDDQKLFQTIWFKPSATDAPVSAILGSNSWLWLGAIISSSFLTFLLLIGIVTRYYIYPIDHNTNMRFSYAENSALNMLFGCVSVALAATTAFIWNQKQNAKEMIQIQNMDVPTPKGSPGPGSWLYNGERELESFPHESLFQNTKVHYGERPNFKKLLQECEGSSIGILVSGPKKMGQEVAAICSSSEADNLHFESISFSW</sequence>
<keyword evidence="5" id="KW-1185">Reference proteome</keyword>
<dbReference type="Gene3D" id="3.40.50.80">
    <property type="entry name" value="Nucleotide-binding domain of ferredoxin-NADP reductase (FNR) module"/>
    <property type="match status" value="2"/>
</dbReference>
<dbReference type="SUPFAM" id="SSF52343">
    <property type="entry name" value="Ferredoxin reductase-like, C-terminal NADP-linked domain"/>
    <property type="match status" value="1"/>
</dbReference>
<keyword evidence="1" id="KW-0560">Oxidoreductase</keyword>
<feature type="transmembrane region" description="Helical" evidence="2">
    <location>
        <begin position="414"/>
        <end position="432"/>
    </location>
</feature>
<comment type="caution">
    <text evidence="4">The sequence shown here is derived from an EMBL/GenBank/DDBJ whole genome shotgun (WGS) entry which is preliminary data.</text>
</comment>
<keyword evidence="2" id="KW-1133">Transmembrane helix</keyword>
<dbReference type="InterPro" id="IPR050369">
    <property type="entry name" value="RBOH/FRE"/>
</dbReference>
<keyword evidence="2" id="KW-0472">Membrane</keyword>
<dbReference type="InterPro" id="IPR017938">
    <property type="entry name" value="Riboflavin_synthase-like_b-brl"/>
</dbReference>
<reference evidence="4" key="1">
    <citation type="submission" date="2020-08" db="EMBL/GenBank/DDBJ databases">
        <title>Plant Genome Project.</title>
        <authorList>
            <person name="Zhang R.-G."/>
        </authorList>
    </citation>
    <scope>NUCLEOTIDE SEQUENCE</scope>
    <source>
        <strain evidence="4">WSP0</strain>
        <tissue evidence="4">Leaf</tissue>
    </source>
</reference>